<sequence length="109" mass="12660">MYLPSDSLIPDDKITKYLLKFRRKDDKSQYLARAGFTLANPDALKTALIQLIQTNPAIEDLTNEYGTFYRVEGELISSNQVPLSVVTIWLKRNLDHQFQFITLKPRKEK</sequence>
<comment type="caution">
    <text evidence="2">The sequence shown here is derived from an EMBL/GenBank/DDBJ whole genome shotgun (WGS) entry which is preliminary data.</text>
</comment>
<proteinExistence type="predicted"/>
<name>A0A3E0M0A0_MICAE</name>
<protein>
    <recommendedName>
        <fullName evidence="1">DUF6883 domain-containing protein</fullName>
    </recommendedName>
</protein>
<organism evidence="2 3">
    <name type="scientific">Microcystis aeruginosa DA14</name>
    <dbReference type="NCBI Taxonomy" id="1987506"/>
    <lineage>
        <taxon>Bacteria</taxon>
        <taxon>Bacillati</taxon>
        <taxon>Cyanobacteriota</taxon>
        <taxon>Cyanophyceae</taxon>
        <taxon>Oscillatoriophycideae</taxon>
        <taxon>Chroococcales</taxon>
        <taxon>Microcystaceae</taxon>
        <taxon>Microcystis</taxon>
    </lineage>
</organism>
<dbReference type="EMBL" id="QQWE01000009">
    <property type="protein sequence ID" value="REJ53066.1"/>
    <property type="molecule type" value="Genomic_DNA"/>
</dbReference>
<dbReference type="Proteomes" id="UP000256301">
    <property type="component" value="Unassembled WGS sequence"/>
</dbReference>
<gene>
    <name evidence="2" type="ORF">DWQ56_22455</name>
</gene>
<evidence type="ECO:0000313" key="3">
    <source>
        <dbReference type="Proteomes" id="UP000256301"/>
    </source>
</evidence>
<feature type="domain" description="DUF6883" evidence="1">
    <location>
        <begin position="8"/>
        <end position="106"/>
    </location>
</feature>
<reference evidence="2 3" key="1">
    <citation type="submission" date="2017-08" db="EMBL/GenBank/DDBJ databases">
        <title>Functional genomic and metabolic studies of the symbiotic interactions of six Microcystis-dominated communities.</title>
        <authorList>
            <person name="Li Q."/>
            <person name="Lin F."/>
        </authorList>
    </citation>
    <scope>NUCLEOTIDE SEQUENCE [LARGE SCALE GENOMIC DNA]</scope>
    <source>
        <strain evidence="2">DA14</strain>
    </source>
</reference>
<accession>A0A3E0M0A0</accession>
<evidence type="ECO:0000259" key="1">
    <source>
        <dbReference type="Pfam" id="PF21814"/>
    </source>
</evidence>
<evidence type="ECO:0000313" key="2">
    <source>
        <dbReference type="EMBL" id="REJ53066.1"/>
    </source>
</evidence>
<dbReference type="InterPro" id="IPR049250">
    <property type="entry name" value="DUF6883"/>
</dbReference>
<dbReference type="Pfam" id="PF21814">
    <property type="entry name" value="DUF6883"/>
    <property type="match status" value="1"/>
</dbReference>
<dbReference type="AlphaFoldDB" id="A0A3E0M0A0"/>